<dbReference type="Pfam" id="PF07261">
    <property type="entry name" value="DnaB_2"/>
    <property type="match status" value="1"/>
</dbReference>
<accession>A0A9D2JI18</accession>
<feature type="region of interest" description="Disordered" evidence="2">
    <location>
        <begin position="402"/>
        <end position="450"/>
    </location>
</feature>
<dbReference type="InterPro" id="IPR006343">
    <property type="entry name" value="DnaB/C_C"/>
</dbReference>
<organism evidence="5 6">
    <name type="scientific">Candidatus Enterococcus avicola</name>
    <dbReference type="NCBI Taxonomy" id="2838561"/>
    <lineage>
        <taxon>Bacteria</taxon>
        <taxon>Bacillati</taxon>
        <taxon>Bacillota</taxon>
        <taxon>Bacilli</taxon>
        <taxon>Lactobacillales</taxon>
        <taxon>Enterococcaceae</taxon>
        <taxon>Enterococcus</taxon>
    </lineage>
</organism>
<dbReference type="EMBL" id="DXBN01000223">
    <property type="protein sequence ID" value="HIZ54191.1"/>
    <property type="molecule type" value="Genomic_DNA"/>
</dbReference>
<evidence type="ECO:0000259" key="3">
    <source>
        <dbReference type="Pfam" id="PF07261"/>
    </source>
</evidence>
<comment type="caution">
    <text evidence="5">The sequence shown here is derived from an EMBL/GenBank/DDBJ whole genome shotgun (WGS) entry which is preliminary data.</text>
</comment>
<evidence type="ECO:0000313" key="5">
    <source>
        <dbReference type="EMBL" id="HIZ54191.1"/>
    </source>
</evidence>
<reference evidence="5" key="2">
    <citation type="submission" date="2021-04" db="EMBL/GenBank/DDBJ databases">
        <authorList>
            <person name="Gilroy R."/>
        </authorList>
    </citation>
    <scope>NUCLEOTIDE SEQUENCE</scope>
    <source>
        <strain evidence="5">CHK172-16539</strain>
    </source>
</reference>
<reference evidence="5" key="1">
    <citation type="journal article" date="2021" name="PeerJ">
        <title>Extensive microbial diversity within the chicken gut microbiome revealed by metagenomics and culture.</title>
        <authorList>
            <person name="Gilroy R."/>
            <person name="Ravi A."/>
            <person name="Getino M."/>
            <person name="Pursley I."/>
            <person name="Horton D.L."/>
            <person name="Alikhan N.F."/>
            <person name="Baker D."/>
            <person name="Gharbi K."/>
            <person name="Hall N."/>
            <person name="Watson M."/>
            <person name="Adriaenssens E.M."/>
            <person name="Foster-Nyarko E."/>
            <person name="Jarju S."/>
            <person name="Secka A."/>
            <person name="Antonio M."/>
            <person name="Oren A."/>
            <person name="Chaudhuri R.R."/>
            <person name="La Ragione R."/>
            <person name="Hildebrand F."/>
            <person name="Pallen M.J."/>
        </authorList>
    </citation>
    <scope>NUCLEOTIDE SEQUENCE</scope>
    <source>
        <strain evidence="5">CHK172-16539</strain>
    </source>
</reference>
<evidence type="ECO:0000259" key="4">
    <source>
        <dbReference type="Pfam" id="PF25888"/>
    </source>
</evidence>
<dbReference type="AlphaFoldDB" id="A0A9D2JI18"/>
<dbReference type="InterPro" id="IPR058660">
    <property type="entry name" value="WHD_DnaB"/>
</dbReference>
<evidence type="ECO:0000313" key="6">
    <source>
        <dbReference type="Proteomes" id="UP000824063"/>
    </source>
</evidence>
<gene>
    <name evidence="5" type="ORF">IAA20_09635</name>
</gene>
<feature type="compositionally biased region" description="Basic and acidic residues" evidence="2">
    <location>
        <begin position="423"/>
        <end position="440"/>
    </location>
</feature>
<proteinExistence type="inferred from homology"/>
<dbReference type="Pfam" id="PF25888">
    <property type="entry name" value="WHD_DnaB"/>
    <property type="match status" value="1"/>
</dbReference>
<protein>
    <submittedName>
        <fullName evidence="5">DnaD domain protein</fullName>
    </submittedName>
</protein>
<feature type="domain" description="DnaB/C C-terminal" evidence="3">
    <location>
        <begin position="318"/>
        <end position="392"/>
    </location>
</feature>
<evidence type="ECO:0000256" key="2">
    <source>
        <dbReference type="SAM" id="MobiDB-lite"/>
    </source>
</evidence>
<comment type="similarity">
    <text evidence="1">Belongs to the DnaB/DnaD family.</text>
</comment>
<dbReference type="Proteomes" id="UP000824063">
    <property type="component" value="Unassembled WGS sequence"/>
</dbReference>
<feature type="domain" description="Replicative helicase loading/DNA remodeling protein DnaB N-terminal winged helix" evidence="4">
    <location>
        <begin position="11"/>
        <end position="231"/>
    </location>
</feature>
<sequence>MRSAWDEVTPNAIYQVFKSLPLSKEGNDGLIYLYQPIIGPTALALYFQLIGDEGDQKELEFIHLDCLNALNIGLPDFLVARKRLEGMGLLSVFQKEDAEFGKMFIYQLEEPLAPQAFMKDVTYSFLLNQAVGDRKFQQLTSRFQPKRIERGDYQEITANFTEVYGQLNMESFALASEKLDNISESYQSEPTKRIRTNQSLIDWEYLIALAKKKYIIEQNFTPEFKEQLSIYASLYGYKELELVELLADVVAIDTGEVELKALQRLILERNKRQFKPQVQPNVGENEQRYNLLRQTGYSERDIELIKTSEKTAPFDFLESIKTEKKSYVTDNETWLLRSLVERSPLPNSVINILIHYVLVIQNNSTLQGNFVNAIATNWSEKGFKAPETAIKYVREYVKEAKEKQEEKEKRRNTRPNNYSRNNVRVEKLPDWAKETGKEVTKVPVTEDPNIQEELNKRLQAYLKRKEGES</sequence>
<evidence type="ECO:0000256" key="1">
    <source>
        <dbReference type="ARBA" id="ARBA00093462"/>
    </source>
</evidence>
<name>A0A9D2JI18_9ENTE</name>